<protein>
    <submittedName>
        <fullName evidence="3">Tetratricopeptide repeat-containing protein</fullName>
    </submittedName>
</protein>
<name>A0A1M7ZTV9_9FLAO</name>
<dbReference type="EMBL" id="FRYK01000001">
    <property type="protein sequence ID" value="SHO72298.1"/>
    <property type="molecule type" value="Genomic_DNA"/>
</dbReference>
<dbReference type="SUPFAM" id="SSF48452">
    <property type="entry name" value="TPR-like"/>
    <property type="match status" value="2"/>
</dbReference>
<keyword evidence="4" id="KW-1185">Reference proteome</keyword>
<sequence length="593" mass="69673">MLQKIAFFTLLMSSFWVSAQNEQLALDYFDKGEFQKALPLFEEISTKQPTNYFFFQKIIECNQQLQQYEKAEILIAKRKEKYFQPFLFVELGYNYQLQKKIEIAEKNYDLAILEVKKEPNYAYQVANSFEKKVLLTWALKTYETAQKENPNLNFDYQSAMLQGQLGNLEVMLNKLLDYSFNNPEGTPMVQNQLTRFLTDDADGTFSATVRKNLLLRTQKSQEVYWNQFLSWFFVQQKEYGKAFVQEKAVYKRNPESFYNIVTLGRMAMEEKQFEDAKLILEFVLENTQDLDLQMRAHHFLISMEIASATLKDYPTIDIKLQELLKKYGINPYSTDLQILSAHFKTFYLKQSKLGIELLQNTLKLPLNLREQAKVKMELADIMVYDEKFNQAILYYAQVEDNLKNDVLAHEASLKLAKTNFYKKDFDWTLQQVKVLKQSPSLLIANDAVEMFLLIQDNSAEDSLRTALQSYATADLKLYQNKKEEALQFFLAILQKHKGESIEEGTLFKVGKIYEEKGDFNKALTYFQNILENHKDGIYKDEALYFSAEIYRKQLLDNEKAKALYEKIVLEHPDSLYYTESRKQYRTLRGDSTI</sequence>
<dbReference type="PROSITE" id="PS50005">
    <property type="entry name" value="TPR"/>
    <property type="match status" value="1"/>
</dbReference>
<dbReference type="OrthoDB" id="9763354at2"/>
<evidence type="ECO:0000256" key="1">
    <source>
        <dbReference type="PROSITE-ProRule" id="PRU00339"/>
    </source>
</evidence>
<dbReference type="AlphaFoldDB" id="A0A1M7ZTV9"/>
<dbReference type="Pfam" id="PF13174">
    <property type="entry name" value="TPR_6"/>
    <property type="match status" value="2"/>
</dbReference>
<dbReference type="SMART" id="SM00028">
    <property type="entry name" value="TPR"/>
    <property type="match status" value="4"/>
</dbReference>
<feature type="chain" id="PRO_5012681076" evidence="2">
    <location>
        <begin position="20"/>
        <end position="593"/>
    </location>
</feature>
<feature type="signal peptide" evidence="2">
    <location>
        <begin position="1"/>
        <end position="19"/>
    </location>
</feature>
<dbReference type="STRING" id="416016.SAMN05443547_0629"/>
<keyword evidence="2" id="KW-0732">Signal</keyword>
<evidence type="ECO:0000313" key="4">
    <source>
        <dbReference type="Proteomes" id="UP000184611"/>
    </source>
</evidence>
<accession>A0A1M7ZTV9</accession>
<gene>
    <name evidence="3" type="ORF">SAMN05443547_0629</name>
</gene>
<dbReference type="Proteomes" id="UP000184611">
    <property type="component" value="Unassembled WGS sequence"/>
</dbReference>
<organism evidence="3 4">
    <name type="scientific">Flavobacterium cucumis</name>
    <dbReference type="NCBI Taxonomy" id="416016"/>
    <lineage>
        <taxon>Bacteria</taxon>
        <taxon>Pseudomonadati</taxon>
        <taxon>Bacteroidota</taxon>
        <taxon>Flavobacteriia</taxon>
        <taxon>Flavobacteriales</taxon>
        <taxon>Flavobacteriaceae</taxon>
        <taxon>Flavobacterium</taxon>
    </lineage>
</organism>
<dbReference type="InterPro" id="IPR011990">
    <property type="entry name" value="TPR-like_helical_dom_sf"/>
</dbReference>
<reference evidence="4" key="1">
    <citation type="submission" date="2016-12" db="EMBL/GenBank/DDBJ databases">
        <authorList>
            <person name="Varghese N."/>
            <person name="Submissions S."/>
        </authorList>
    </citation>
    <scope>NUCLEOTIDE SEQUENCE [LARGE SCALE GENOMIC DNA]</scope>
    <source>
        <strain evidence="4">DSM 18830</strain>
    </source>
</reference>
<dbReference type="Gene3D" id="1.25.40.10">
    <property type="entry name" value="Tetratricopeptide repeat domain"/>
    <property type="match status" value="2"/>
</dbReference>
<dbReference type="InterPro" id="IPR019734">
    <property type="entry name" value="TPR_rpt"/>
</dbReference>
<keyword evidence="1" id="KW-0802">TPR repeat</keyword>
<evidence type="ECO:0000313" key="3">
    <source>
        <dbReference type="EMBL" id="SHO72298.1"/>
    </source>
</evidence>
<feature type="repeat" description="TPR" evidence="1">
    <location>
        <begin position="503"/>
        <end position="536"/>
    </location>
</feature>
<proteinExistence type="predicted"/>
<evidence type="ECO:0000256" key="2">
    <source>
        <dbReference type="SAM" id="SignalP"/>
    </source>
</evidence>